<evidence type="ECO:0000256" key="5">
    <source>
        <dbReference type="ARBA" id="ARBA00023136"/>
    </source>
</evidence>
<feature type="transmembrane region" description="Helical" evidence="6">
    <location>
        <begin position="302"/>
        <end position="323"/>
    </location>
</feature>
<accession>A0ABN2MWU5</accession>
<reference evidence="7 8" key="1">
    <citation type="journal article" date="2019" name="Int. J. Syst. Evol. Microbiol.">
        <title>The Global Catalogue of Microorganisms (GCM) 10K type strain sequencing project: providing services to taxonomists for standard genome sequencing and annotation.</title>
        <authorList>
            <consortium name="The Broad Institute Genomics Platform"/>
            <consortium name="The Broad Institute Genome Sequencing Center for Infectious Disease"/>
            <person name="Wu L."/>
            <person name="Ma J."/>
        </authorList>
    </citation>
    <scope>NUCLEOTIDE SEQUENCE [LARGE SCALE GENOMIC DNA]</scope>
    <source>
        <strain evidence="7 8">JCM 16009</strain>
    </source>
</reference>
<feature type="transmembrane region" description="Helical" evidence="6">
    <location>
        <begin position="151"/>
        <end position="172"/>
    </location>
</feature>
<evidence type="ECO:0000256" key="2">
    <source>
        <dbReference type="ARBA" id="ARBA00022475"/>
    </source>
</evidence>
<dbReference type="RefSeq" id="WP_344414616.1">
    <property type="nucleotide sequence ID" value="NZ_BAAAQK010000005.1"/>
</dbReference>
<name>A0ABN2MWU5_9PSEU</name>
<evidence type="ECO:0000313" key="8">
    <source>
        <dbReference type="Proteomes" id="UP001500449"/>
    </source>
</evidence>
<evidence type="ECO:0000256" key="4">
    <source>
        <dbReference type="ARBA" id="ARBA00022989"/>
    </source>
</evidence>
<dbReference type="Proteomes" id="UP001500449">
    <property type="component" value="Unassembled WGS sequence"/>
</dbReference>
<evidence type="ECO:0000313" key="7">
    <source>
        <dbReference type="EMBL" id="GAA1839896.1"/>
    </source>
</evidence>
<dbReference type="EMBL" id="BAAAQK010000005">
    <property type="protein sequence ID" value="GAA1839896.1"/>
    <property type="molecule type" value="Genomic_DNA"/>
</dbReference>
<keyword evidence="2" id="KW-1003">Cell membrane</keyword>
<gene>
    <name evidence="7" type="ORF">GCM10009836_18910</name>
</gene>
<keyword evidence="8" id="KW-1185">Reference proteome</keyword>
<feature type="transmembrane region" description="Helical" evidence="6">
    <location>
        <begin position="81"/>
        <end position="98"/>
    </location>
</feature>
<feature type="transmembrane region" description="Helical" evidence="6">
    <location>
        <begin position="257"/>
        <end position="290"/>
    </location>
</feature>
<comment type="caution">
    <text evidence="7">The sequence shown here is derived from an EMBL/GenBank/DDBJ whole genome shotgun (WGS) entry which is preliminary data.</text>
</comment>
<dbReference type="InterPro" id="IPR022791">
    <property type="entry name" value="L-PG_synthase/AglD"/>
</dbReference>
<keyword evidence="5 6" id="KW-0472">Membrane</keyword>
<feature type="transmembrane region" description="Helical" evidence="6">
    <location>
        <begin position="224"/>
        <end position="245"/>
    </location>
</feature>
<evidence type="ECO:0000256" key="6">
    <source>
        <dbReference type="SAM" id="Phobius"/>
    </source>
</evidence>
<dbReference type="PANTHER" id="PTHR39087">
    <property type="entry name" value="UPF0104 MEMBRANE PROTEIN MJ1595"/>
    <property type="match status" value="1"/>
</dbReference>
<sequence>MAGARRWLRRVGVLAVLALFTVELVLGWPSLVSAIEQLRAPRLDWVAAAVAAELGVMGAYARMQRHLLFSAGVRVPLHKHLALAYAAHSLSVTLPGGPAFSTRYNFRQMVRFGASPAVAAWCVALSAILSALALGIVTAVGVFAAGGAVGWTSLVALAVVAVLVVVGVRHLAHDPAALERVGGVALARLNRLRHKPPEQGIDRIHAFEDQLGAARLTPGHGTAAVLYALLNWILDAACLWMCARAVADVPLDPKQVLLAYCAGMAAGSLTIVPAGLGIIDSALVLGLVAAGAPAPTAIASVVLYRIISFGFVIGTGWVVWLLVRRHVRREGRPADDPG</sequence>
<feature type="transmembrane region" description="Helical" evidence="6">
    <location>
        <begin position="43"/>
        <end position="61"/>
    </location>
</feature>
<feature type="transmembrane region" description="Helical" evidence="6">
    <location>
        <begin position="118"/>
        <end position="144"/>
    </location>
</feature>
<evidence type="ECO:0000256" key="1">
    <source>
        <dbReference type="ARBA" id="ARBA00004651"/>
    </source>
</evidence>
<keyword evidence="3 6" id="KW-0812">Transmembrane</keyword>
<comment type="subcellular location">
    <subcellularLocation>
        <location evidence="1">Cell membrane</location>
        <topology evidence="1">Multi-pass membrane protein</topology>
    </subcellularLocation>
</comment>
<dbReference type="PANTHER" id="PTHR39087:SF2">
    <property type="entry name" value="UPF0104 MEMBRANE PROTEIN MJ1595"/>
    <property type="match status" value="1"/>
</dbReference>
<evidence type="ECO:0000256" key="3">
    <source>
        <dbReference type="ARBA" id="ARBA00022692"/>
    </source>
</evidence>
<organism evidence="7 8">
    <name type="scientific">Pseudonocardia ailaonensis</name>
    <dbReference type="NCBI Taxonomy" id="367279"/>
    <lineage>
        <taxon>Bacteria</taxon>
        <taxon>Bacillati</taxon>
        <taxon>Actinomycetota</taxon>
        <taxon>Actinomycetes</taxon>
        <taxon>Pseudonocardiales</taxon>
        <taxon>Pseudonocardiaceae</taxon>
        <taxon>Pseudonocardia</taxon>
    </lineage>
</organism>
<proteinExistence type="predicted"/>
<protein>
    <submittedName>
        <fullName evidence="7">YbhN family protein</fullName>
    </submittedName>
</protein>
<keyword evidence="4 6" id="KW-1133">Transmembrane helix</keyword>
<dbReference type="Pfam" id="PF03706">
    <property type="entry name" value="LPG_synthase_TM"/>
    <property type="match status" value="1"/>
</dbReference>